<evidence type="ECO:0000313" key="2">
    <source>
        <dbReference type="Proteomes" id="UP000001072"/>
    </source>
</evidence>
<protein>
    <submittedName>
        <fullName evidence="1">Uncharacterized protein</fullName>
    </submittedName>
</protein>
<name>F4SDN9_MELLP</name>
<evidence type="ECO:0000313" key="1">
    <source>
        <dbReference type="EMBL" id="EGF97238.1"/>
    </source>
</evidence>
<dbReference type="AlphaFoldDB" id="F4SDN9"/>
<gene>
    <name evidence="1" type="ORF">MELLADRAFT_114490</name>
</gene>
<dbReference type="HOGENOM" id="CLU_097631_0_0_1"/>
<dbReference type="KEGG" id="mlr:MELLADRAFT_114490"/>
<dbReference type="VEuPathDB" id="FungiDB:MELLADRAFT_114490"/>
<dbReference type="RefSeq" id="XP_007419495.1">
    <property type="nucleotide sequence ID" value="XM_007419433.1"/>
</dbReference>
<dbReference type="InParanoid" id="F4SDN9"/>
<dbReference type="Proteomes" id="UP000001072">
    <property type="component" value="Unassembled WGS sequence"/>
</dbReference>
<keyword evidence="2" id="KW-1185">Reference proteome</keyword>
<dbReference type="GeneID" id="18925363"/>
<sequence length="212" mass="23334">MPSQPPLIATLSAILTATSDSTMLHPRLVDGGVAWHKTDTQLVLKDEEGQHVITPLKAYGYILANELLTRGHTYHIHGPVGVDLEDGAAFVRHSVLTQSLVSVEPPQPADLAGKAMLSSVGKVLRVTLDNANKEAQWHFTVQAEHEVFEPEGGRSLRFPITYRFGYFSPELSDIRNIAVNTVMWFQGLVVSKDDQSKQLIIQVLHHGVVVAE</sequence>
<dbReference type="EMBL" id="GL883276">
    <property type="protein sequence ID" value="EGF97238.1"/>
    <property type="molecule type" value="Genomic_DNA"/>
</dbReference>
<accession>F4SDN9</accession>
<reference evidence="2" key="1">
    <citation type="journal article" date="2011" name="Proc. Natl. Acad. Sci. U.S.A.">
        <title>Obligate biotrophy features unraveled by the genomic analysis of rust fungi.</title>
        <authorList>
            <person name="Duplessis S."/>
            <person name="Cuomo C.A."/>
            <person name="Lin Y.-C."/>
            <person name="Aerts A."/>
            <person name="Tisserant E."/>
            <person name="Veneault-Fourrey C."/>
            <person name="Joly D.L."/>
            <person name="Hacquard S."/>
            <person name="Amselem J."/>
            <person name="Cantarel B.L."/>
            <person name="Chiu R."/>
            <person name="Coutinho P.M."/>
            <person name="Feau N."/>
            <person name="Field M."/>
            <person name="Frey P."/>
            <person name="Gelhaye E."/>
            <person name="Goldberg J."/>
            <person name="Grabherr M.G."/>
            <person name="Kodira C.D."/>
            <person name="Kohler A."/>
            <person name="Kuees U."/>
            <person name="Lindquist E.A."/>
            <person name="Lucas S.M."/>
            <person name="Mago R."/>
            <person name="Mauceli E."/>
            <person name="Morin E."/>
            <person name="Murat C."/>
            <person name="Pangilinan J.L."/>
            <person name="Park R."/>
            <person name="Pearson M."/>
            <person name="Quesneville H."/>
            <person name="Rouhier N."/>
            <person name="Sakthikumar S."/>
            <person name="Salamov A.A."/>
            <person name="Schmutz J."/>
            <person name="Selles B."/>
            <person name="Shapiro H."/>
            <person name="Tanguay P."/>
            <person name="Tuskan G.A."/>
            <person name="Henrissat B."/>
            <person name="Van de Peer Y."/>
            <person name="Rouze P."/>
            <person name="Ellis J.G."/>
            <person name="Dodds P.N."/>
            <person name="Schein J.E."/>
            <person name="Zhong S."/>
            <person name="Hamelin R.C."/>
            <person name="Grigoriev I.V."/>
            <person name="Szabo L.J."/>
            <person name="Martin F."/>
        </authorList>
    </citation>
    <scope>NUCLEOTIDE SEQUENCE [LARGE SCALE GENOMIC DNA]</scope>
    <source>
        <strain evidence="2">98AG31 / pathotype 3-4-7</strain>
    </source>
</reference>
<organism evidence="2">
    <name type="scientific">Melampsora larici-populina (strain 98AG31 / pathotype 3-4-7)</name>
    <name type="common">Poplar leaf rust fungus</name>
    <dbReference type="NCBI Taxonomy" id="747676"/>
    <lineage>
        <taxon>Eukaryota</taxon>
        <taxon>Fungi</taxon>
        <taxon>Dikarya</taxon>
        <taxon>Basidiomycota</taxon>
        <taxon>Pucciniomycotina</taxon>
        <taxon>Pucciniomycetes</taxon>
        <taxon>Pucciniales</taxon>
        <taxon>Melampsoraceae</taxon>
        <taxon>Melampsora</taxon>
    </lineage>
</organism>
<proteinExistence type="predicted"/>